<dbReference type="AlphaFoldDB" id="A0A094YJF1"/>
<keyword evidence="2" id="KW-1185">Reference proteome</keyword>
<protein>
    <submittedName>
        <fullName evidence="1">Uncharacterized protein</fullName>
    </submittedName>
</protein>
<reference evidence="1 2" key="1">
    <citation type="submission" date="2014-06" db="EMBL/GenBank/DDBJ databases">
        <title>Functional and comparative genomic analyses of the Drosophila gut microbiota identify candidate symbiosis factors.</title>
        <authorList>
            <person name="Newell P.D."/>
            <person name="Chaston J.M."/>
            <person name="Douglas A.E."/>
        </authorList>
    </citation>
    <scope>NUCLEOTIDE SEQUENCE [LARGE SCALE GENOMIC DNA]</scope>
    <source>
        <strain evidence="1 2">DmCS_006</strain>
    </source>
</reference>
<dbReference type="PATRIC" id="fig|104102.7.peg.2750"/>
<sequence>MQTRSFYLQLEIDLPPVLEKWQREVLIFSLSYGSKEFYLFRLENDMMFCIV</sequence>
<name>A0A094YJF1_9PROT</name>
<organism evidence="1 2">
    <name type="scientific">Acetobacter tropicalis</name>
    <dbReference type="NCBI Taxonomy" id="104102"/>
    <lineage>
        <taxon>Bacteria</taxon>
        <taxon>Pseudomonadati</taxon>
        <taxon>Pseudomonadota</taxon>
        <taxon>Alphaproteobacteria</taxon>
        <taxon>Acetobacterales</taxon>
        <taxon>Acetobacteraceae</taxon>
        <taxon>Acetobacter</taxon>
    </lineage>
</organism>
<dbReference type="Proteomes" id="UP000029448">
    <property type="component" value="Unassembled WGS sequence"/>
</dbReference>
<evidence type="ECO:0000313" key="1">
    <source>
        <dbReference type="EMBL" id="KGB21477.1"/>
    </source>
</evidence>
<dbReference type="STRING" id="104102.AtDm6_2785"/>
<gene>
    <name evidence="1" type="ORF">AtDm6_2785</name>
</gene>
<evidence type="ECO:0000313" key="2">
    <source>
        <dbReference type="Proteomes" id="UP000029448"/>
    </source>
</evidence>
<accession>A0A094YJF1</accession>
<dbReference type="EMBL" id="JOKM01000099">
    <property type="protein sequence ID" value="KGB21477.1"/>
    <property type="molecule type" value="Genomic_DNA"/>
</dbReference>
<comment type="caution">
    <text evidence="1">The sequence shown here is derived from an EMBL/GenBank/DDBJ whole genome shotgun (WGS) entry which is preliminary data.</text>
</comment>
<proteinExistence type="predicted"/>